<dbReference type="EMBL" id="JABFRW010000075">
    <property type="protein sequence ID" value="NOT33863.1"/>
    <property type="molecule type" value="Genomic_DNA"/>
</dbReference>
<name>A0A849SJM2_UNCEI</name>
<accession>A0A849SJM2</accession>
<evidence type="ECO:0000313" key="2">
    <source>
        <dbReference type="Proteomes" id="UP000580839"/>
    </source>
</evidence>
<reference evidence="1 2" key="1">
    <citation type="submission" date="2020-04" db="EMBL/GenBank/DDBJ databases">
        <title>Metagenomic profiling of ammonia- and methane-oxidizing microorganisms in a Dutch drinking water treatment plant.</title>
        <authorList>
            <person name="Poghosyan L."/>
            <person name="Leucker S."/>
        </authorList>
    </citation>
    <scope>NUCLEOTIDE SEQUENCE [LARGE SCALE GENOMIC DNA]</scope>
    <source>
        <strain evidence="1">S-RSF-IL-03</strain>
    </source>
</reference>
<protein>
    <submittedName>
        <fullName evidence="1">Uncharacterized protein</fullName>
    </submittedName>
</protein>
<evidence type="ECO:0000313" key="1">
    <source>
        <dbReference type="EMBL" id="NOT33863.1"/>
    </source>
</evidence>
<organism evidence="1 2">
    <name type="scientific">Eiseniibacteriota bacterium</name>
    <dbReference type="NCBI Taxonomy" id="2212470"/>
    <lineage>
        <taxon>Bacteria</taxon>
        <taxon>Candidatus Eiseniibacteriota</taxon>
    </lineage>
</organism>
<dbReference type="AlphaFoldDB" id="A0A849SJM2"/>
<dbReference type="Proteomes" id="UP000580839">
    <property type="component" value="Unassembled WGS sequence"/>
</dbReference>
<proteinExistence type="predicted"/>
<sequence length="291" mass="31838">MENGRRLGTRGRHTNPLSGAVARIMLTGLAAFMVAVCSCASSSPLRASERAASNVLVFERKLYPPRVMSGGAMGSSASPWSSLQQRDSLLCGAVGQVMYVTERATRDMLPGLARLSRGLDQRGQAWFPYSCDTAALSIDTISVVIRWRWSPTGGASGPLAEVRTVDKPGPRQWYRGYRQYLDAAQEVKAEDVPGLVAKGDDVFSRGDHDYEVDLTVFERAFAQLAHRTDTSSSECWGTPQRIAQMIMAESLTDLERLLAAPELAAKSARATKDHDFVFASQRVFRCSELGK</sequence>
<comment type="caution">
    <text evidence="1">The sequence shown here is derived from an EMBL/GenBank/DDBJ whole genome shotgun (WGS) entry which is preliminary data.</text>
</comment>
<gene>
    <name evidence="1" type="ORF">HOP12_06805</name>
</gene>